<dbReference type="AlphaFoldDB" id="A0AAV6VE88"/>
<feature type="region of interest" description="Disordered" evidence="1">
    <location>
        <begin position="185"/>
        <end position="229"/>
    </location>
</feature>
<protein>
    <submittedName>
        <fullName evidence="2">Uncharacterized protein</fullName>
    </submittedName>
</protein>
<dbReference type="EMBL" id="JAFNEN010000110">
    <property type="protein sequence ID" value="KAG8194026.1"/>
    <property type="molecule type" value="Genomic_DNA"/>
</dbReference>
<comment type="caution">
    <text evidence="2">The sequence shown here is derived from an EMBL/GenBank/DDBJ whole genome shotgun (WGS) entry which is preliminary data.</text>
</comment>
<feature type="compositionally biased region" description="Basic and acidic residues" evidence="1">
    <location>
        <begin position="212"/>
        <end position="229"/>
    </location>
</feature>
<evidence type="ECO:0000256" key="1">
    <source>
        <dbReference type="SAM" id="MobiDB-lite"/>
    </source>
</evidence>
<name>A0AAV6VE88_9ARAC</name>
<organism evidence="2 3">
    <name type="scientific">Oedothorax gibbosus</name>
    <dbReference type="NCBI Taxonomy" id="931172"/>
    <lineage>
        <taxon>Eukaryota</taxon>
        <taxon>Metazoa</taxon>
        <taxon>Ecdysozoa</taxon>
        <taxon>Arthropoda</taxon>
        <taxon>Chelicerata</taxon>
        <taxon>Arachnida</taxon>
        <taxon>Araneae</taxon>
        <taxon>Araneomorphae</taxon>
        <taxon>Entelegynae</taxon>
        <taxon>Araneoidea</taxon>
        <taxon>Linyphiidae</taxon>
        <taxon>Erigoninae</taxon>
        <taxon>Oedothorax</taxon>
    </lineage>
</organism>
<sequence length="229" mass="25408">MLPKGYLSASTDCRESGLTGPIVPFHFLPPDRTGSRTMEEILLGFFSWSKQLWPSCSFFFVLTLAPFTTLNPHLKVKVSRTFGDSDSSDGTAMGQLMPREAAPNISPLPQFPILHDLERLDPTRCPQMKTFSRPYLNCSVSWNLGSLWCSNPEASAGVLCFFFSCFVGQGGLENEILCNDSETSLDETAGGQTQQEVKKKKKYSDPPPPFHVSKETLSETKGNKTVRIE</sequence>
<dbReference type="Proteomes" id="UP000827092">
    <property type="component" value="Unassembled WGS sequence"/>
</dbReference>
<keyword evidence="3" id="KW-1185">Reference proteome</keyword>
<evidence type="ECO:0000313" key="2">
    <source>
        <dbReference type="EMBL" id="KAG8194026.1"/>
    </source>
</evidence>
<reference evidence="2 3" key="1">
    <citation type="journal article" date="2022" name="Nat. Ecol. Evol.">
        <title>A masculinizing supergene underlies an exaggerated male reproductive morph in a spider.</title>
        <authorList>
            <person name="Hendrickx F."/>
            <person name="De Corte Z."/>
            <person name="Sonet G."/>
            <person name="Van Belleghem S.M."/>
            <person name="Kostlbacher S."/>
            <person name="Vangestel C."/>
        </authorList>
    </citation>
    <scope>NUCLEOTIDE SEQUENCE [LARGE SCALE GENOMIC DNA]</scope>
    <source>
        <strain evidence="2">W744_W776</strain>
    </source>
</reference>
<gene>
    <name evidence="2" type="ORF">JTE90_028370</name>
</gene>
<accession>A0AAV6VE88</accession>
<proteinExistence type="predicted"/>
<evidence type="ECO:0000313" key="3">
    <source>
        <dbReference type="Proteomes" id="UP000827092"/>
    </source>
</evidence>